<evidence type="ECO:0000313" key="3">
    <source>
        <dbReference type="EMBL" id="GAA1513648.1"/>
    </source>
</evidence>
<keyword evidence="2" id="KW-0812">Transmembrane</keyword>
<reference evidence="3 4" key="1">
    <citation type="journal article" date="2019" name="Int. J. Syst. Evol. Microbiol.">
        <title>The Global Catalogue of Microorganisms (GCM) 10K type strain sequencing project: providing services to taxonomists for standard genome sequencing and annotation.</title>
        <authorList>
            <consortium name="The Broad Institute Genomics Platform"/>
            <consortium name="The Broad Institute Genome Sequencing Center for Infectious Disease"/>
            <person name="Wu L."/>
            <person name="Ma J."/>
        </authorList>
    </citation>
    <scope>NUCLEOTIDE SEQUENCE [LARGE SCALE GENOMIC DNA]</scope>
    <source>
        <strain evidence="3 4">JCM 15933</strain>
    </source>
</reference>
<protein>
    <submittedName>
        <fullName evidence="3">Uncharacterized protein</fullName>
    </submittedName>
</protein>
<feature type="compositionally biased region" description="Low complexity" evidence="1">
    <location>
        <begin position="88"/>
        <end position="109"/>
    </location>
</feature>
<keyword evidence="4" id="KW-1185">Reference proteome</keyword>
<accession>A0ABN2AAY7</accession>
<organism evidence="3 4">
    <name type="scientific">Dactylosporangium maewongense</name>
    <dbReference type="NCBI Taxonomy" id="634393"/>
    <lineage>
        <taxon>Bacteria</taxon>
        <taxon>Bacillati</taxon>
        <taxon>Actinomycetota</taxon>
        <taxon>Actinomycetes</taxon>
        <taxon>Micromonosporales</taxon>
        <taxon>Micromonosporaceae</taxon>
        <taxon>Dactylosporangium</taxon>
    </lineage>
</organism>
<dbReference type="RefSeq" id="WP_344502511.1">
    <property type="nucleotide sequence ID" value="NZ_BAAAQD010000005.1"/>
</dbReference>
<evidence type="ECO:0000256" key="1">
    <source>
        <dbReference type="SAM" id="MobiDB-lite"/>
    </source>
</evidence>
<feature type="compositionally biased region" description="Pro residues" evidence="1">
    <location>
        <begin position="32"/>
        <end position="46"/>
    </location>
</feature>
<proteinExistence type="predicted"/>
<name>A0ABN2AAY7_9ACTN</name>
<evidence type="ECO:0000313" key="4">
    <source>
        <dbReference type="Proteomes" id="UP001501470"/>
    </source>
</evidence>
<keyword evidence="2" id="KW-1133">Transmembrane helix</keyword>
<feature type="region of interest" description="Disordered" evidence="1">
    <location>
        <begin position="84"/>
        <end position="149"/>
    </location>
</feature>
<keyword evidence="2" id="KW-0472">Membrane</keyword>
<feature type="region of interest" description="Disordered" evidence="1">
    <location>
        <begin position="1"/>
        <end position="50"/>
    </location>
</feature>
<feature type="transmembrane region" description="Helical" evidence="2">
    <location>
        <begin position="57"/>
        <end position="79"/>
    </location>
</feature>
<dbReference type="PRINTS" id="PR01217">
    <property type="entry name" value="PRICHEXTENSN"/>
</dbReference>
<comment type="caution">
    <text evidence="3">The sequence shown here is derived from an EMBL/GenBank/DDBJ whole genome shotgun (WGS) entry which is preliminary data.</text>
</comment>
<gene>
    <name evidence="3" type="ORF">GCM10009827_030300</name>
</gene>
<evidence type="ECO:0000256" key="2">
    <source>
        <dbReference type="SAM" id="Phobius"/>
    </source>
</evidence>
<dbReference type="Proteomes" id="UP001501470">
    <property type="component" value="Unassembled WGS sequence"/>
</dbReference>
<sequence length="261" mass="27238">MVVPESGHGWHPPDGPPPGDPEERGAPADGFPTPPVYGPPPQPAPAPSFAQGARPSAVVALVLAGVVSLVACVCVSAYLNDKPELPRSTAPTYSRPAAPAAPSLSSRPPSSAPAGPPRVWALKAPAKAGTMRRSDDPPPVPDPYSATYEDPLDPQYMVMLTGQVGARFTQDGPQAAVDAWLAAQDPARAQTTLWAEEMVRRGPLSIGGVALCRDSVGLPTPEAWCAWASDGVVVEFVFVRVPAPVAWDRMAEMLPAIATYS</sequence>
<dbReference type="EMBL" id="BAAAQD010000005">
    <property type="protein sequence ID" value="GAA1513648.1"/>
    <property type="molecule type" value="Genomic_DNA"/>
</dbReference>